<evidence type="ECO:0000256" key="1">
    <source>
        <dbReference type="ARBA" id="ARBA00022737"/>
    </source>
</evidence>
<dbReference type="PANTHER" id="PTHR24173:SF74">
    <property type="entry name" value="ANKYRIN REPEAT DOMAIN-CONTAINING PROTEIN 16"/>
    <property type="match status" value="1"/>
</dbReference>
<reference evidence="5" key="1">
    <citation type="submission" date="2020-01" db="EMBL/GenBank/DDBJ databases">
        <authorList>
            <person name="Feng Z.H.Z."/>
        </authorList>
    </citation>
    <scope>NUCLEOTIDE SEQUENCE</scope>
    <source>
        <strain evidence="5">CBS107.38</strain>
    </source>
</reference>
<evidence type="ECO:0000256" key="4">
    <source>
        <dbReference type="SAM" id="MobiDB-lite"/>
    </source>
</evidence>
<dbReference type="Proteomes" id="UP000596902">
    <property type="component" value="Unassembled WGS sequence"/>
</dbReference>
<evidence type="ECO:0000313" key="5">
    <source>
        <dbReference type="EMBL" id="KAF7671229.1"/>
    </source>
</evidence>
<protein>
    <recommendedName>
        <fullName evidence="7">Ankyrin</fullName>
    </recommendedName>
</protein>
<dbReference type="Gene3D" id="1.25.40.20">
    <property type="entry name" value="Ankyrin repeat-containing domain"/>
    <property type="match status" value="4"/>
</dbReference>
<dbReference type="AlphaFoldDB" id="A0A8H7AXM7"/>
<evidence type="ECO:0000256" key="2">
    <source>
        <dbReference type="ARBA" id="ARBA00023043"/>
    </source>
</evidence>
<dbReference type="RefSeq" id="XP_038781607.1">
    <property type="nucleotide sequence ID" value="XM_038935837.1"/>
</dbReference>
<dbReference type="Pfam" id="PF12796">
    <property type="entry name" value="Ank_2"/>
    <property type="match status" value="4"/>
</dbReference>
<dbReference type="Pfam" id="PF00023">
    <property type="entry name" value="Ank"/>
    <property type="match status" value="2"/>
</dbReference>
<keyword evidence="1" id="KW-0677">Repeat</keyword>
<evidence type="ECO:0008006" key="7">
    <source>
        <dbReference type="Google" id="ProtNLM"/>
    </source>
</evidence>
<proteinExistence type="predicted"/>
<feature type="compositionally biased region" description="Basic and acidic residues" evidence="4">
    <location>
        <begin position="609"/>
        <end position="628"/>
    </location>
</feature>
<dbReference type="InterPro" id="IPR036770">
    <property type="entry name" value="Ankyrin_rpt-contain_sf"/>
</dbReference>
<dbReference type="PROSITE" id="PS50297">
    <property type="entry name" value="ANK_REP_REGION"/>
    <property type="match status" value="1"/>
</dbReference>
<reference evidence="5" key="2">
    <citation type="submission" date="2020-08" db="EMBL/GenBank/DDBJ databases">
        <title>Draft Genome Sequence of Cumin Blight Pathogen Alternaria burnsii.</title>
        <authorList>
            <person name="Feng Z."/>
        </authorList>
    </citation>
    <scope>NUCLEOTIDE SEQUENCE</scope>
    <source>
        <strain evidence="5">CBS107.38</strain>
    </source>
</reference>
<dbReference type="SMART" id="SM00248">
    <property type="entry name" value="ANK"/>
    <property type="match status" value="13"/>
</dbReference>
<sequence>MIGPEINRAANFPICTKSCTRDFVPVWNWTVSPTEFAEFQVGNLFQNTDTIRLDDHVKTLVRSWNIALIQGDSHLPDQVKHILQNLIRENRAFFGLAEDDVAEQWHSGPSSMVFAARSGLIDLTSVLLTATATDPDLRDWNGRTPLIVAAAYSHVDVVDVLLTSNQVYINSQDVNGWTALPCATVGRHRETVERLLRCSNLDVNLQELKHGRTALFCAAENGADDTLDLLLHQNSSTVDAMNNEGHTPLIPGARGDQIGVVRRLLANGGAQAMRGDTTKGRIALSWACRNGHTETADMLLAAIQFDVDSLEIESSRTALIHNARPDFLLSRSQEGNLEVVSIFLNNECIDVSGMTDLEYGRTALAWAAGDGHTAVVKLLLNQSHDRSLGFALDFYGQTALFWAAADGHESTVRALLAYDESDIGLVSKSGWTPLMWAASGGHAPVVEALFQAAKLGVNVKESKLGRTALSWAAAHSHAEVVSILLENNDIDIDLPDDEGFTPLFCPINHNHEVIVSLLLSTSVKVDVVDTSGRNPLILASELGYAGVVRRLLEVGHADVHIKDQRDQTALSLAVANGHDDVASILIEFGRAEVPYPGDLIESPSPDEFVEMHEEKSAAGEGRSDHIAK</sequence>
<dbReference type="InterPro" id="IPR002110">
    <property type="entry name" value="Ankyrin_rpt"/>
</dbReference>
<name>A0A8H7AXM7_9PLEO</name>
<accession>A0A8H7AXM7</accession>
<comment type="caution">
    <text evidence="5">The sequence shown here is derived from an EMBL/GenBank/DDBJ whole genome shotgun (WGS) entry which is preliminary data.</text>
</comment>
<feature type="repeat" description="ANK" evidence="3">
    <location>
        <begin position="141"/>
        <end position="162"/>
    </location>
</feature>
<keyword evidence="6" id="KW-1185">Reference proteome</keyword>
<dbReference type="SUPFAM" id="SSF48403">
    <property type="entry name" value="Ankyrin repeat"/>
    <property type="match status" value="2"/>
</dbReference>
<evidence type="ECO:0000256" key="3">
    <source>
        <dbReference type="PROSITE-ProRule" id="PRU00023"/>
    </source>
</evidence>
<dbReference type="GeneID" id="62209015"/>
<organism evidence="5 6">
    <name type="scientific">Alternaria burnsii</name>
    <dbReference type="NCBI Taxonomy" id="1187904"/>
    <lineage>
        <taxon>Eukaryota</taxon>
        <taxon>Fungi</taxon>
        <taxon>Dikarya</taxon>
        <taxon>Ascomycota</taxon>
        <taxon>Pezizomycotina</taxon>
        <taxon>Dothideomycetes</taxon>
        <taxon>Pleosporomycetidae</taxon>
        <taxon>Pleosporales</taxon>
        <taxon>Pleosporineae</taxon>
        <taxon>Pleosporaceae</taxon>
        <taxon>Alternaria</taxon>
        <taxon>Alternaria sect. Alternaria</taxon>
    </lineage>
</organism>
<dbReference type="PANTHER" id="PTHR24173">
    <property type="entry name" value="ANKYRIN REPEAT CONTAINING"/>
    <property type="match status" value="1"/>
</dbReference>
<evidence type="ECO:0000313" key="6">
    <source>
        <dbReference type="Proteomes" id="UP000596902"/>
    </source>
</evidence>
<dbReference type="EMBL" id="JAAABM010000024">
    <property type="protein sequence ID" value="KAF7671229.1"/>
    <property type="molecule type" value="Genomic_DNA"/>
</dbReference>
<dbReference type="PROSITE" id="PS50088">
    <property type="entry name" value="ANK_REPEAT"/>
    <property type="match status" value="1"/>
</dbReference>
<gene>
    <name evidence="5" type="ORF">GT037_010790</name>
</gene>
<feature type="region of interest" description="Disordered" evidence="4">
    <location>
        <begin position="597"/>
        <end position="628"/>
    </location>
</feature>
<keyword evidence="2 3" id="KW-0040">ANK repeat</keyword>